<protein>
    <submittedName>
        <fullName evidence="1">Uncharacterized protein</fullName>
    </submittedName>
</protein>
<accession>A0A0C2I7Y0</accession>
<name>A0A0C2I7Y0_THEKT</name>
<dbReference type="AlphaFoldDB" id="A0A0C2I7Y0"/>
<sequence length="106" mass="12259">MNMQENYGSRKFVVRERHRFYTELSWKSGESARELAARVREKAVFNTVVLVEPGKNSLMVEELERECLNTVNLTSIITSKGRVMPNLSTALEVIFTLQKKSARDFF</sequence>
<keyword evidence="2" id="KW-1185">Reference proteome</keyword>
<evidence type="ECO:0000313" key="1">
    <source>
        <dbReference type="EMBL" id="KII61353.1"/>
    </source>
</evidence>
<gene>
    <name evidence="1" type="ORF">RF11_12767</name>
</gene>
<proteinExistence type="predicted"/>
<dbReference type="Proteomes" id="UP000031668">
    <property type="component" value="Unassembled WGS sequence"/>
</dbReference>
<reference evidence="1 2" key="1">
    <citation type="journal article" date="2014" name="Genome Biol. Evol.">
        <title>The genome of the myxosporean Thelohanellus kitauei shows adaptations to nutrient acquisition within its fish host.</title>
        <authorList>
            <person name="Yang Y."/>
            <person name="Xiong J."/>
            <person name="Zhou Z."/>
            <person name="Huo F."/>
            <person name="Miao W."/>
            <person name="Ran C."/>
            <person name="Liu Y."/>
            <person name="Zhang J."/>
            <person name="Feng J."/>
            <person name="Wang M."/>
            <person name="Wang M."/>
            <person name="Wang L."/>
            <person name="Yao B."/>
        </authorList>
    </citation>
    <scope>NUCLEOTIDE SEQUENCE [LARGE SCALE GENOMIC DNA]</scope>
    <source>
        <strain evidence="1">Wuqing</strain>
    </source>
</reference>
<organism evidence="1 2">
    <name type="scientific">Thelohanellus kitauei</name>
    <name type="common">Myxosporean</name>
    <dbReference type="NCBI Taxonomy" id="669202"/>
    <lineage>
        <taxon>Eukaryota</taxon>
        <taxon>Metazoa</taxon>
        <taxon>Cnidaria</taxon>
        <taxon>Myxozoa</taxon>
        <taxon>Myxosporea</taxon>
        <taxon>Bivalvulida</taxon>
        <taxon>Platysporina</taxon>
        <taxon>Myxobolidae</taxon>
        <taxon>Thelohanellus</taxon>
    </lineage>
</organism>
<dbReference type="EMBL" id="JWZT01005339">
    <property type="protein sequence ID" value="KII61353.1"/>
    <property type="molecule type" value="Genomic_DNA"/>
</dbReference>
<evidence type="ECO:0000313" key="2">
    <source>
        <dbReference type="Proteomes" id="UP000031668"/>
    </source>
</evidence>
<comment type="caution">
    <text evidence="1">The sequence shown here is derived from an EMBL/GenBank/DDBJ whole genome shotgun (WGS) entry which is preliminary data.</text>
</comment>